<feature type="compositionally biased region" description="Low complexity" evidence="2">
    <location>
        <begin position="1"/>
        <end position="27"/>
    </location>
</feature>
<evidence type="ECO:0000256" key="2">
    <source>
        <dbReference type="SAM" id="MobiDB-lite"/>
    </source>
</evidence>
<keyword evidence="1" id="KW-0175">Coiled coil</keyword>
<name>A0A3S5CDL5_9PLAT</name>
<evidence type="ECO:0000313" key="4">
    <source>
        <dbReference type="Proteomes" id="UP000784294"/>
    </source>
</evidence>
<dbReference type="Proteomes" id="UP000784294">
    <property type="component" value="Unassembled WGS sequence"/>
</dbReference>
<evidence type="ECO:0000313" key="3">
    <source>
        <dbReference type="EMBL" id="VEL12337.1"/>
    </source>
</evidence>
<dbReference type="EMBL" id="CAAALY010014490">
    <property type="protein sequence ID" value="VEL12337.1"/>
    <property type="molecule type" value="Genomic_DNA"/>
</dbReference>
<feature type="compositionally biased region" description="Low complexity" evidence="2">
    <location>
        <begin position="141"/>
        <end position="154"/>
    </location>
</feature>
<gene>
    <name evidence="3" type="ORF">PXEA_LOCUS5777</name>
</gene>
<protein>
    <submittedName>
        <fullName evidence="3">Uncharacterized protein</fullName>
    </submittedName>
</protein>
<feature type="coiled-coil region" evidence="1">
    <location>
        <begin position="241"/>
        <end position="268"/>
    </location>
</feature>
<feature type="region of interest" description="Disordered" evidence="2">
    <location>
        <begin position="135"/>
        <end position="165"/>
    </location>
</feature>
<accession>A0A3S5CDL5</accession>
<dbReference type="AlphaFoldDB" id="A0A3S5CDL5"/>
<organism evidence="3 4">
    <name type="scientific">Protopolystoma xenopodis</name>
    <dbReference type="NCBI Taxonomy" id="117903"/>
    <lineage>
        <taxon>Eukaryota</taxon>
        <taxon>Metazoa</taxon>
        <taxon>Spiralia</taxon>
        <taxon>Lophotrochozoa</taxon>
        <taxon>Platyhelminthes</taxon>
        <taxon>Monogenea</taxon>
        <taxon>Polyopisthocotylea</taxon>
        <taxon>Polystomatidea</taxon>
        <taxon>Polystomatidae</taxon>
        <taxon>Protopolystoma</taxon>
    </lineage>
</organism>
<comment type="caution">
    <text evidence="3">The sequence shown here is derived from an EMBL/GenBank/DDBJ whole genome shotgun (WGS) entry which is preliminary data.</text>
</comment>
<evidence type="ECO:0000256" key="1">
    <source>
        <dbReference type="SAM" id="Coils"/>
    </source>
</evidence>
<proteinExistence type="predicted"/>
<keyword evidence="4" id="KW-1185">Reference proteome</keyword>
<reference evidence="3" key="1">
    <citation type="submission" date="2018-11" db="EMBL/GenBank/DDBJ databases">
        <authorList>
            <consortium name="Pathogen Informatics"/>
        </authorList>
    </citation>
    <scope>NUCLEOTIDE SEQUENCE</scope>
</reference>
<sequence length="317" mass="33651">MTTPSSPQRSPPSGGTLELPSTSSSSGGSAGSGQGPLSSPSIITGDHKPSYTGGQVLGQPRRHLSPTPYQSTTITHYAHATGCTNTTTGFTHTTSPATTTVSPSNNSIIPLLPLTSQKLHSESPAITSLTAHHPNQQSHNQFHQYPHQPQLQHPAVQSSEGVSKSPLGPMGVARSSIAHENNFLLSGVGEAGLEGKRGPVHEMDPDLKPDKGFGACIVAEAEKQVVAASDRMTVEEMRSVANRQRQQIASQLRQIQAKQERLARYKARLASTGRSSVDTLQGGQRQVSSIYASWKSTEPLALAPILSISRSTDDFNE</sequence>
<feature type="region of interest" description="Disordered" evidence="2">
    <location>
        <begin position="1"/>
        <end position="69"/>
    </location>
</feature>